<organism evidence="3">
    <name type="scientific">candidate division WOR-3 bacterium</name>
    <dbReference type="NCBI Taxonomy" id="2052148"/>
    <lineage>
        <taxon>Bacteria</taxon>
        <taxon>Bacteria division WOR-3</taxon>
    </lineage>
</organism>
<dbReference type="Gene3D" id="3.30.300.130">
    <property type="entry name" value="Fe-S cluster assembly (FSCA)"/>
    <property type="match status" value="1"/>
</dbReference>
<dbReference type="SUPFAM" id="SSF117916">
    <property type="entry name" value="Fe-S cluster assembly (FSCA) domain-like"/>
    <property type="match status" value="1"/>
</dbReference>
<reference evidence="3" key="1">
    <citation type="journal article" date="2020" name="mSystems">
        <title>Genome- and Community-Level Interaction Insights into Carbon Utilization and Element Cycling Functions of Hydrothermarchaeota in Hydrothermal Sediment.</title>
        <authorList>
            <person name="Zhou Z."/>
            <person name="Liu Y."/>
            <person name="Xu W."/>
            <person name="Pan J."/>
            <person name="Luo Z.H."/>
            <person name="Li M."/>
        </authorList>
    </citation>
    <scope>NUCLEOTIDE SEQUENCE [LARGE SCALE GENOMIC DNA]</scope>
    <source>
        <strain evidence="3">SpSt-780</strain>
    </source>
</reference>
<evidence type="ECO:0000259" key="2">
    <source>
        <dbReference type="Pfam" id="PF01883"/>
    </source>
</evidence>
<dbReference type="AlphaFoldDB" id="A0A7C4UF75"/>
<dbReference type="Pfam" id="PF01592">
    <property type="entry name" value="NifU_N"/>
    <property type="match status" value="1"/>
</dbReference>
<protein>
    <submittedName>
        <fullName evidence="3">DUF59 domain-containing protein</fullName>
    </submittedName>
</protein>
<dbReference type="PANTHER" id="PTHR10093">
    <property type="entry name" value="IRON-SULFUR CLUSTER ASSEMBLY ENZYME NIFU HOMOLOG"/>
    <property type="match status" value="1"/>
</dbReference>
<evidence type="ECO:0000313" key="3">
    <source>
        <dbReference type="EMBL" id="HGW91190.1"/>
    </source>
</evidence>
<dbReference type="Gene3D" id="3.90.1010.10">
    <property type="match status" value="1"/>
</dbReference>
<dbReference type="SUPFAM" id="SSF82649">
    <property type="entry name" value="SufE/NifU"/>
    <property type="match status" value="1"/>
</dbReference>
<feature type="domain" description="MIP18 family-like" evidence="2">
    <location>
        <begin position="139"/>
        <end position="207"/>
    </location>
</feature>
<dbReference type="InterPro" id="IPR034904">
    <property type="entry name" value="FSCA_dom_sf"/>
</dbReference>
<dbReference type="GO" id="GO:0051536">
    <property type="term" value="F:iron-sulfur cluster binding"/>
    <property type="evidence" value="ECO:0007669"/>
    <property type="project" value="InterPro"/>
</dbReference>
<dbReference type="GO" id="GO:0005506">
    <property type="term" value="F:iron ion binding"/>
    <property type="evidence" value="ECO:0007669"/>
    <property type="project" value="InterPro"/>
</dbReference>
<proteinExistence type="predicted"/>
<dbReference type="InterPro" id="IPR002744">
    <property type="entry name" value="MIP18-like"/>
</dbReference>
<dbReference type="GO" id="GO:0016226">
    <property type="term" value="P:iron-sulfur cluster assembly"/>
    <property type="evidence" value="ECO:0007669"/>
    <property type="project" value="InterPro"/>
</dbReference>
<evidence type="ECO:0000259" key="1">
    <source>
        <dbReference type="Pfam" id="PF01592"/>
    </source>
</evidence>
<dbReference type="EMBL" id="DTHG01000017">
    <property type="protein sequence ID" value="HGW91190.1"/>
    <property type="molecule type" value="Genomic_DNA"/>
</dbReference>
<dbReference type="InterPro" id="IPR002871">
    <property type="entry name" value="NIF_FeS_clus_asmbl_NifU_N"/>
</dbReference>
<name>A0A7C4UF75_UNCW3</name>
<feature type="domain" description="NIF system FeS cluster assembly NifU N-terminal" evidence="1">
    <location>
        <begin position="5"/>
        <end position="126"/>
    </location>
</feature>
<gene>
    <name evidence="3" type="ORF">ENV67_01440</name>
</gene>
<sequence length="212" mass="23643">MGLPYSEKVIEHFLNPRNVGKMEDADAKATEGSPACGDMIRIYLKVDKETKIIKDIKFESYGCASNIATASVTTELVKGKTIDEAKKLTWKDAADALGGLPPVKVHCAVLAVDALKTAIENYENKEGLLKEKIPTDINKIRERLQHVIDPRSGVDVIRSKLVKDINIDNGVVSISVDIERTHQFANNIENEIKEMIEPLWDVKEVKVEFNKT</sequence>
<dbReference type="CDD" id="cd06664">
    <property type="entry name" value="IscU_like"/>
    <property type="match status" value="1"/>
</dbReference>
<accession>A0A7C4UF75</accession>
<comment type="caution">
    <text evidence="3">The sequence shown here is derived from an EMBL/GenBank/DDBJ whole genome shotgun (WGS) entry which is preliminary data.</text>
</comment>
<dbReference type="Pfam" id="PF01883">
    <property type="entry name" value="FeS_assembly_P"/>
    <property type="match status" value="1"/>
</dbReference>